<gene>
    <name evidence="1" type="ORF">GLOIN_2v1846639</name>
</gene>
<protein>
    <submittedName>
        <fullName evidence="1">Uncharacterized protein</fullName>
    </submittedName>
</protein>
<dbReference type="AlphaFoldDB" id="A0A2P4PA13"/>
<reference evidence="1 2" key="1">
    <citation type="journal article" date="2013" name="Proc. Natl. Acad. Sci. U.S.A.">
        <title>Genome of an arbuscular mycorrhizal fungus provides insight into the oldest plant symbiosis.</title>
        <authorList>
            <person name="Tisserant E."/>
            <person name="Malbreil M."/>
            <person name="Kuo A."/>
            <person name="Kohler A."/>
            <person name="Symeonidi A."/>
            <person name="Balestrini R."/>
            <person name="Charron P."/>
            <person name="Duensing N."/>
            <person name="Frei Dit Frey N."/>
            <person name="Gianinazzi-Pearson V."/>
            <person name="Gilbert L.B."/>
            <person name="Handa Y."/>
            <person name="Herr J.R."/>
            <person name="Hijri M."/>
            <person name="Koul R."/>
            <person name="Kawaguchi M."/>
            <person name="Krajinski F."/>
            <person name="Lammers P.J."/>
            <person name="Masclaux F.G."/>
            <person name="Murat C."/>
            <person name="Morin E."/>
            <person name="Ndikumana S."/>
            <person name="Pagni M."/>
            <person name="Petitpierre D."/>
            <person name="Requena N."/>
            <person name="Rosikiewicz P."/>
            <person name="Riley R."/>
            <person name="Saito K."/>
            <person name="San Clemente H."/>
            <person name="Shapiro H."/>
            <person name="van Tuinen D."/>
            <person name="Becard G."/>
            <person name="Bonfante P."/>
            <person name="Paszkowski U."/>
            <person name="Shachar-Hill Y.Y."/>
            <person name="Tuskan G.A."/>
            <person name="Young P.W."/>
            <person name="Sanders I.R."/>
            <person name="Henrissat B."/>
            <person name="Rensing S.A."/>
            <person name="Grigoriev I.V."/>
            <person name="Corradi N."/>
            <person name="Roux C."/>
            <person name="Martin F."/>
        </authorList>
    </citation>
    <scope>NUCLEOTIDE SEQUENCE [LARGE SCALE GENOMIC DNA]</scope>
    <source>
        <strain evidence="1 2">DAOM 197198</strain>
    </source>
</reference>
<sequence length="358" mass="41226">MSKSHITPGKLVATGSIVPELHYGPYLRDWWIFSKEKTQEKQTYYPIPLRLGLEIIIQLNNNPFIIRIVRNVHSSLQPGYICEGKGQSSGINTSASTAITSVYQSVFGSKTKYAGLSYLGIDQPETAQKLLEGVIFRPFVVEVENITVFVSCLGKITISKTNKIGHNYAASLFHKYKRVQSVFYQHVDKNSFLITIYQNSQIIAEYIDISSNAVWKKTGVLTSILGETLFVINHSLILDRINQARQELYSNKLPNECTLADWNNEIIMEHLYELYLKRNIRRSVEWHQIFQNWIQQKSSIIELYTHLDDIYGIDYEFQERELRALYTMLRATGCTNITPYNKNISCVSINTYMVLLIL</sequence>
<dbReference type="Proteomes" id="UP000018888">
    <property type="component" value="Unassembled WGS sequence"/>
</dbReference>
<proteinExistence type="predicted"/>
<dbReference type="EMBL" id="AUPC02000310">
    <property type="protein sequence ID" value="POG62195.1"/>
    <property type="molecule type" value="Genomic_DNA"/>
</dbReference>
<keyword evidence="2" id="KW-1185">Reference proteome</keyword>
<evidence type="ECO:0000313" key="2">
    <source>
        <dbReference type="Proteomes" id="UP000018888"/>
    </source>
</evidence>
<accession>A0A2P4PA13</accession>
<organism evidence="1 2">
    <name type="scientific">Rhizophagus irregularis (strain DAOM 181602 / DAOM 197198 / MUCL 43194)</name>
    <name type="common">Arbuscular mycorrhizal fungus</name>
    <name type="synonym">Glomus intraradices</name>
    <dbReference type="NCBI Taxonomy" id="747089"/>
    <lineage>
        <taxon>Eukaryota</taxon>
        <taxon>Fungi</taxon>
        <taxon>Fungi incertae sedis</taxon>
        <taxon>Mucoromycota</taxon>
        <taxon>Glomeromycotina</taxon>
        <taxon>Glomeromycetes</taxon>
        <taxon>Glomerales</taxon>
        <taxon>Glomeraceae</taxon>
        <taxon>Rhizophagus</taxon>
    </lineage>
</organism>
<evidence type="ECO:0000313" key="1">
    <source>
        <dbReference type="EMBL" id="POG62195.1"/>
    </source>
</evidence>
<comment type="caution">
    <text evidence="1">The sequence shown here is derived from an EMBL/GenBank/DDBJ whole genome shotgun (WGS) entry which is preliminary data.</text>
</comment>
<name>A0A2P4PA13_RHIID</name>
<reference evidence="1 2" key="2">
    <citation type="journal article" date="2018" name="New Phytol.">
        <title>High intraspecific genome diversity in the model arbuscular mycorrhizal symbiont Rhizophagus irregularis.</title>
        <authorList>
            <person name="Chen E.C.H."/>
            <person name="Morin E."/>
            <person name="Beaudet D."/>
            <person name="Noel J."/>
            <person name="Yildirir G."/>
            <person name="Ndikumana S."/>
            <person name="Charron P."/>
            <person name="St-Onge C."/>
            <person name="Giorgi J."/>
            <person name="Kruger M."/>
            <person name="Marton T."/>
            <person name="Ropars J."/>
            <person name="Grigoriev I.V."/>
            <person name="Hainaut M."/>
            <person name="Henrissat B."/>
            <person name="Roux C."/>
            <person name="Martin F."/>
            <person name="Corradi N."/>
        </authorList>
    </citation>
    <scope>NUCLEOTIDE SEQUENCE [LARGE SCALE GENOMIC DNA]</scope>
    <source>
        <strain evidence="1 2">DAOM 197198</strain>
    </source>
</reference>
<dbReference type="VEuPathDB" id="FungiDB:RhiirFUN_021331"/>